<dbReference type="InterPro" id="IPR033138">
    <property type="entry name" value="Cu_oxidase_CS"/>
</dbReference>
<dbReference type="GO" id="GO:0016491">
    <property type="term" value="F:oxidoreductase activity"/>
    <property type="evidence" value="ECO:0007669"/>
    <property type="project" value="UniProtKB-KW"/>
</dbReference>
<keyword evidence="5" id="KW-0186">Copper</keyword>
<comment type="similarity">
    <text evidence="1">Belongs to the multicopper oxidase family.</text>
</comment>
<keyword evidence="11" id="KW-1185">Reference proteome</keyword>
<evidence type="ECO:0000256" key="6">
    <source>
        <dbReference type="ARBA" id="ARBA00023180"/>
    </source>
</evidence>
<dbReference type="PROSITE" id="PS00080">
    <property type="entry name" value="MULTICOPPER_OXIDASE2"/>
    <property type="match status" value="1"/>
</dbReference>
<dbReference type="Gene3D" id="2.60.40.420">
    <property type="entry name" value="Cupredoxins - blue copper proteins"/>
    <property type="match status" value="3"/>
</dbReference>
<sequence length="564" mass="61438">MFLVNGQFPGPVLEIDQDDWVEITVVNKSPYNSSIHYHGIEQIRSPWADGVPGLTQRPIQPGASYTTKWHADQYGSYFYHAHSRGQIDDGCYGAIVIKPKAGLAKPFDKISSAEVELLAAAEAKVQPIIVSDWRHLTSFDSWDLQVASGLETGVCVDSVILNGKGAVDCWPREDIDANTSPIVKPLLAQGNWTITDKGCLPADMFVFLVGGNGETDTSVIPPSVFDVCSPTQGSRETITASPQDKWLALDIISTAGVDTFAFSIDEHPLWVYAVDGHYIEPTQVDALTVVNGDRFSIFVQLNKQAKNYGIRVASVALAQMIDTTAVLSYGGNVTSSNGTGPGIVHTTPSITRAGLPVTSDVRFFDPISMVAFPPEFPQPAPEADQTFITTLETIGNSYSWALNGTLFNHAIEDTKPPLLWDLDPSIEDLHGLGTNITIVTKNNTWVDLVFHVATLNQPPHPIHKHSNKGFIIGQGTGAFNWTSVAEAAAEVPGSFNLVNPPYRDAFATPVTTTEEAWLAVRYHVINPGPFMLHCHIQNHFNGGMAMVILDGVDEWPHVPDEFKN</sequence>
<dbReference type="InterPro" id="IPR008972">
    <property type="entry name" value="Cupredoxin"/>
</dbReference>
<feature type="domain" description="Plastocyanin-like" evidence="8">
    <location>
        <begin position="435"/>
        <end position="551"/>
    </location>
</feature>
<dbReference type="CDD" id="cd13876">
    <property type="entry name" value="CuRO_2_Abr2_like"/>
    <property type="match status" value="1"/>
</dbReference>
<proteinExistence type="inferred from homology"/>
<protein>
    <submittedName>
        <fullName evidence="10">Multicopper oxidase-domain-containing protein</fullName>
    </submittedName>
</protein>
<accession>A0A6A5YWV8</accession>
<dbReference type="Proteomes" id="UP000799770">
    <property type="component" value="Unassembled WGS sequence"/>
</dbReference>
<evidence type="ECO:0000313" key="11">
    <source>
        <dbReference type="Proteomes" id="UP000799770"/>
    </source>
</evidence>
<dbReference type="EMBL" id="ML977337">
    <property type="protein sequence ID" value="KAF2110621.1"/>
    <property type="molecule type" value="Genomic_DNA"/>
</dbReference>
<evidence type="ECO:0000259" key="9">
    <source>
        <dbReference type="Pfam" id="PF07732"/>
    </source>
</evidence>
<evidence type="ECO:0000256" key="3">
    <source>
        <dbReference type="ARBA" id="ARBA00022729"/>
    </source>
</evidence>
<dbReference type="InterPro" id="IPR011706">
    <property type="entry name" value="Cu-oxidase_C"/>
</dbReference>
<dbReference type="InterPro" id="IPR045087">
    <property type="entry name" value="Cu-oxidase_fam"/>
</dbReference>
<dbReference type="Pfam" id="PF00394">
    <property type="entry name" value="Cu-oxidase"/>
    <property type="match status" value="1"/>
</dbReference>
<evidence type="ECO:0000256" key="5">
    <source>
        <dbReference type="ARBA" id="ARBA00023008"/>
    </source>
</evidence>
<dbReference type="Pfam" id="PF07731">
    <property type="entry name" value="Cu-oxidase_2"/>
    <property type="match status" value="1"/>
</dbReference>
<evidence type="ECO:0000313" key="10">
    <source>
        <dbReference type="EMBL" id="KAF2110621.1"/>
    </source>
</evidence>
<keyword evidence="6" id="KW-0325">Glycoprotein</keyword>
<dbReference type="SUPFAM" id="SSF49503">
    <property type="entry name" value="Cupredoxins"/>
    <property type="match status" value="3"/>
</dbReference>
<gene>
    <name evidence="10" type="ORF">BDV96DRAFT_650735</name>
</gene>
<reference evidence="10" key="1">
    <citation type="journal article" date="2020" name="Stud. Mycol.">
        <title>101 Dothideomycetes genomes: a test case for predicting lifestyles and emergence of pathogens.</title>
        <authorList>
            <person name="Haridas S."/>
            <person name="Albert R."/>
            <person name="Binder M."/>
            <person name="Bloem J."/>
            <person name="Labutti K."/>
            <person name="Salamov A."/>
            <person name="Andreopoulos B."/>
            <person name="Baker S."/>
            <person name="Barry K."/>
            <person name="Bills G."/>
            <person name="Bluhm B."/>
            <person name="Cannon C."/>
            <person name="Castanera R."/>
            <person name="Culley D."/>
            <person name="Daum C."/>
            <person name="Ezra D."/>
            <person name="Gonzalez J."/>
            <person name="Henrissat B."/>
            <person name="Kuo A."/>
            <person name="Liang C."/>
            <person name="Lipzen A."/>
            <person name="Lutzoni F."/>
            <person name="Magnuson J."/>
            <person name="Mondo S."/>
            <person name="Nolan M."/>
            <person name="Ohm R."/>
            <person name="Pangilinan J."/>
            <person name="Park H.-J."/>
            <person name="Ramirez L."/>
            <person name="Alfaro M."/>
            <person name="Sun H."/>
            <person name="Tritt A."/>
            <person name="Yoshinaga Y."/>
            <person name="Zwiers L.-H."/>
            <person name="Turgeon B."/>
            <person name="Goodwin S."/>
            <person name="Spatafora J."/>
            <person name="Crous P."/>
            <person name="Grigoriev I."/>
        </authorList>
    </citation>
    <scope>NUCLEOTIDE SEQUENCE</scope>
    <source>
        <strain evidence="10">CBS 627.86</strain>
    </source>
</reference>
<keyword evidence="4" id="KW-0560">Oxidoreductase</keyword>
<dbReference type="Pfam" id="PF07732">
    <property type="entry name" value="Cu-oxidase_3"/>
    <property type="match status" value="1"/>
</dbReference>
<keyword evidence="3" id="KW-0732">Signal</keyword>
<dbReference type="CDD" id="cd13898">
    <property type="entry name" value="CuRO_3_Abr2_like"/>
    <property type="match status" value="1"/>
</dbReference>
<organism evidence="10 11">
    <name type="scientific">Lophiotrema nucula</name>
    <dbReference type="NCBI Taxonomy" id="690887"/>
    <lineage>
        <taxon>Eukaryota</taxon>
        <taxon>Fungi</taxon>
        <taxon>Dikarya</taxon>
        <taxon>Ascomycota</taxon>
        <taxon>Pezizomycotina</taxon>
        <taxon>Dothideomycetes</taxon>
        <taxon>Pleosporomycetidae</taxon>
        <taxon>Pleosporales</taxon>
        <taxon>Lophiotremataceae</taxon>
        <taxon>Lophiotrema</taxon>
    </lineage>
</organism>
<dbReference type="InterPro" id="IPR001117">
    <property type="entry name" value="Cu-oxidase_2nd"/>
</dbReference>
<dbReference type="CDD" id="cd13850">
    <property type="entry name" value="CuRO_1_Abr2_like"/>
    <property type="match status" value="1"/>
</dbReference>
<dbReference type="OrthoDB" id="2121828at2759"/>
<feature type="domain" description="Plastocyanin-like" evidence="7">
    <location>
        <begin position="127"/>
        <end position="332"/>
    </location>
</feature>
<dbReference type="AlphaFoldDB" id="A0A6A5YWV8"/>
<evidence type="ECO:0000259" key="8">
    <source>
        <dbReference type="Pfam" id="PF07731"/>
    </source>
</evidence>
<dbReference type="PANTHER" id="PTHR11709:SF488">
    <property type="entry name" value="LACCASE-RELATED"/>
    <property type="match status" value="1"/>
</dbReference>
<keyword evidence="2" id="KW-0479">Metal-binding</keyword>
<evidence type="ECO:0000256" key="4">
    <source>
        <dbReference type="ARBA" id="ARBA00023002"/>
    </source>
</evidence>
<evidence type="ECO:0000256" key="1">
    <source>
        <dbReference type="ARBA" id="ARBA00010609"/>
    </source>
</evidence>
<evidence type="ECO:0000256" key="2">
    <source>
        <dbReference type="ARBA" id="ARBA00022723"/>
    </source>
</evidence>
<dbReference type="PROSITE" id="PS00079">
    <property type="entry name" value="MULTICOPPER_OXIDASE1"/>
    <property type="match status" value="1"/>
</dbReference>
<name>A0A6A5YWV8_9PLEO</name>
<evidence type="ECO:0000259" key="7">
    <source>
        <dbReference type="Pfam" id="PF00394"/>
    </source>
</evidence>
<dbReference type="PANTHER" id="PTHR11709">
    <property type="entry name" value="MULTI-COPPER OXIDASE"/>
    <property type="match status" value="1"/>
</dbReference>
<feature type="domain" description="Plastocyanin-like" evidence="9">
    <location>
        <begin position="2"/>
        <end position="101"/>
    </location>
</feature>
<dbReference type="InterPro" id="IPR002355">
    <property type="entry name" value="Cu_oxidase_Cu_BS"/>
</dbReference>
<dbReference type="InterPro" id="IPR011707">
    <property type="entry name" value="Cu-oxidase-like_N"/>
</dbReference>
<dbReference type="GO" id="GO:0005507">
    <property type="term" value="F:copper ion binding"/>
    <property type="evidence" value="ECO:0007669"/>
    <property type="project" value="InterPro"/>
</dbReference>